<keyword evidence="3" id="KW-1185">Reference proteome</keyword>
<evidence type="ECO:0000313" key="3">
    <source>
        <dbReference type="Proteomes" id="UP000054549"/>
    </source>
</evidence>
<gene>
    <name evidence="2" type="ORF">M378DRAFT_12062</name>
</gene>
<evidence type="ECO:0000256" key="1">
    <source>
        <dbReference type="SAM" id="MobiDB-lite"/>
    </source>
</evidence>
<evidence type="ECO:0000313" key="2">
    <source>
        <dbReference type="EMBL" id="KIL63642.1"/>
    </source>
</evidence>
<accession>A0A0C2WPR1</accession>
<proteinExistence type="predicted"/>
<dbReference type="InParanoid" id="A0A0C2WPR1"/>
<reference evidence="2 3" key="1">
    <citation type="submission" date="2014-04" db="EMBL/GenBank/DDBJ databases">
        <title>Evolutionary Origins and Diversification of the Mycorrhizal Mutualists.</title>
        <authorList>
            <consortium name="DOE Joint Genome Institute"/>
            <consortium name="Mycorrhizal Genomics Consortium"/>
            <person name="Kohler A."/>
            <person name="Kuo A."/>
            <person name="Nagy L.G."/>
            <person name="Floudas D."/>
            <person name="Copeland A."/>
            <person name="Barry K.W."/>
            <person name="Cichocki N."/>
            <person name="Veneault-Fourrey C."/>
            <person name="LaButti K."/>
            <person name="Lindquist E.A."/>
            <person name="Lipzen A."/>
            <person name="Lundell T."/>
            <person name="Morin E."/>
            <person name="Murat C."/>
            <person name="Riley R."/>
            <person name="Ohm R."/>
            <person name="Sun H."/>
            <person name="Tunlid A."/>
            <person name="Henrissat B."/>
            <person name="Grigoriev I.V."/>
            <person name="Hibbett D.S."/>
            <person name="Martin F."/>
        </authorList>
    </citation>
    <scope>NUCLEOTIDE SEQUENCE [LARGE SCALE GENOMIC DNA]</scope>
    <source>
        <strain evidence="2 3">Koide BX008</strain>
    </source>
</reference>
<name>A0A0C2WPR1_AMAMK</name>
<feature type="region of interest" description="Disordered" evidence="1">
    <location>
        <begin position="1"/>
        <end position="20"/>
    </location>
</feature>
<dbReference type="Proteomes" id="UP000054549">
    <property type="component" value="Unassembled WGS sequence"/>
</dbReference>
<dbReference type="HOGENOM" id="CLU_1622863_0_0_1"/>
<dbReference type="EMBL" id="KN818257">
    <property type="protein sequence ID" value="KIL63642.1"/>
    <property type="molecule type" value="Genomic_DNA"/>
</dbReference>
<dbReference type="AlphaFoldDB" id="A0A0C2WPR1"/>
<sequence length="172" mass="19052">MLQENLKRPVSTSPVGCPNRDLKRPHLATVLWSEDEHLQQDDMVKQRLEGLYLDTKDKFHMAWVTKTVADVAFEGPYSHLFHVPAHENCLGALKDSVLMKLVGDCYTNGSYKNVRLHGASILALVAINFSNISASPGFLLKNPASAFTQNSGEKDKVADIFSSHSGALRLFL</sequence>
<organism evidence="2 3">
    <name type="scientific">Amanita muscaria (strain Koide BX008)</name>
    <dbReference type="NCBI Taxonomy" id="946122"/>
    <lineage>
        <taxon>Eukaryota</taxon>
        <taxon>Fungi</taxon>
        <taxon>Dikarya</taxon>
        <taxon>Basidiomycota</taxon>
        <taxon>Agaricomycotina</taxon>
        <taxon>Agaricomycetes</taxon>
        <taxon>Agaricomycetidae</taxon>
        <taxon>Agaricales</taxon>
        <taxon>Pluteineae</taxon>
        <taxon>Amanitaceae</taxon>
        <taxon>Amanita</taxon>
    </lineage>
</organism>
<protein>
    <submittedName>
        <fullName evidence="2">Uncharacterized protein</fullName>
    </submittedName>
</protein>